<evidence type="ECO:0000313" key="3">
    <source>
        <dbReference type="Proteomes" id="UP001153620"/>
    </source>
</evidence>
<dbReference type="InterPro" id="IPR001810">
    <property type="entry name" value="F-box_dom"/>
</dbReference>
<dbReference type="Gene3D" id="3.80.10.10">
    <property type="entry name" value="Ribonuclease Inhibitor"/>
    <property type="match status" value="1"/>
</dbReference>
<proteinExistence type="predicted"/>
<evidence type="ECO:0000313" key="2">
    <source>
        <dbReference type="EMBL" id="CAG9809211.1"/>
    </source>
</evidence>
<dbReference type="OrthoDB" id="9970076at2759"/>
<name>A0A9N9WWX6_9DIPT</name>
<accession>A0A9N9WWX6</accession>
<gene>
    <name evidence="2" type="ORF">CHIRRI_LOCUS12039</name>
</gene>
<dbReference type="InterPro" id="IPR036047">
    <property type="entry name" value="F-box-like_dom_sf"/>
</dbReference>
<dbReference type="EMBL" id="OU895879">
    <property type="protein sequence ID" value="CAG9809211.1"/>
    <property type="molecule type" value="Genomic_DNA"/>
</dbReference>
<protein>
    <recommendedName>
        <fullName evidence="1">F-box domain-containing protein</fullName>
    </recommendedName>
</protein>
<feature type="domain" description="F-box" evidence="1">
    <location>
        <begin position="1"/>
        <end position="48"/>
    </location>
</feature>
<dbReference type="SUPFAM" id="SSF52047">
    <property type="entry name" value="RNI-like"/>
    <property type="match status" value="1"/>
</dbReference>
<reference evidence="2" key="2">
    <citation type="submission" date="2022-10" db="EMBL/GenBank/DDBJ databases">
        <authorList>
            <consortium name="ENA_rothamsted_submissions"/>
            <consortium name="culmorum"/>
            <person name="King R."/>
        </authorList>
    </citation>
    <scope>NUCLEOTIDE SEQUENCE</scope>
</reference>
<reference evidence="2" key="1">
    <citation type="submission" date="2022-01" db="EMBL/GenBank/DDBJ databases">
        <authorList>
            <person name="King R."/>
        </authorList>
    </citation>
    <scope>NUCLEOTIDE SEQUENCE</scope>
</reference>
<dbReference type="Proteomes" id="UP001153620">
    <property type="component" value="Chromosome 3"/>
</dbReference>
<sequence length="496" mass="57482">MIEIKNLPEHILIEVFSNLSPKMIKSCCLVCKSWNEIIANTTELMDNYVLNLNKPYEVTKSAKEIERKHQSALVKDLSQDSLDDICRHNLKSLKISGTIRESLLVEALNNLPDLKDLDAENVEFVYDKSNTVNFMKVHTNLQQLKCDVGIVHIFGCSALKKLQLMTEEYVNYDKKTLIHFLQQQKELQELILIEINDDIFCSFEILQLKLSLKSLSYSKFEPILFYNNLIRFLRLQKDSLTSLELDICTNPKFGIDQLHEFSLKNLKNLRHLQLGFVSGEVHNNMLSFQELTPEKHTAKNIESLDFRSGYDLNEAKGFFKMLPNIKTLTFEAGNNYIIGISNDVELLQYISATHTKLEVLNLSAFMKHAFNDVFFPNLKEFSFINVDNEGNDDIQNFINYHLRTLEKITLPDARIITETVANEIMKCEKLKSFELSARKSSLSFLKLFRNISSKSPFTFTTIMDDIKEIFKFPDDKAIWDEKIESLSDEAQEFKLF</sequence>
<dbReference type="Pfam" id="PF12937">
    <property type="entry name" value="F-box-like"/>
    <property type="match status" value="1"/>
</dbReference>
<dbReference type="PANTHER" id="PTHR13318">
    <property type="entry name" value="PARTNER OF PAIRED, ISOFORM B-RELATED"/>
    <property type="match status" value="1"/>
</dbReference>
<dbReference type="GO" id="GO:0031146">
    <property type="term" value="P:SCF-dependent proteasomal ubiquitin-dependent protein catabolic process"/>
    <property type="evidence" value="ECO:0007669"/>
    <property type="project" value="TreeGrafter"/>
</dbReference>
<dbReference type="SMART" id="SM00256">
    <property type="entry name" value="FBOX"/>
    <property type="match status" value="1"/>
</dbReference>
<dbReference type="AlphaFoldDB" id="A0A9N9WWX6"/>
<organism evidence="2 3">
    <name type="scientific">Chironomus riparius</name>
    <dbReference type="NCBI Taxonomy" id="315576"/>
    <lineage>
        <taxon>Eukaryota</taxon>
        <taxon>Metazoa</taxon>
        <taxon>Ecdysozoa</taxon>
        <taxon>Arthropoda</taxon>
        <taxon>Hexapoda</taxon>
        <taxon>Insecta</taxon>
        <taxon>Pterygota</taxon>
        <taxon>Neoptera</taxon>
        <taxon>Endopterygota</taxon>
        <taxon>Diptera</taxon>
        <taxon>Nematocera</taxon>
        <taxon>Chironomoidea</taxon>
        <taxon>Chironomidae</taxon>
        <taxon>Chironominae</taxon>
        <taxon>Chironomus</taxon>
    </lineage>
</organism>
<dbReference type="PROSITE" id="PS50181">
    <property type="entry name" value="FBOX"/>
    <property type="match status" value="1"/>
</dbReference>
<keyword evidence="3" id="KW-1185">Reference proteome</keyword>
<dbReference type="GO" id="GO:0019005">
    <property type="term" value="C:SCF ubiquitin ligase complex"/>
    <property type="evidence" value="ECO:0007669"/>
    <property type="project" value="TreeGrafter"/>
</dbReference>
<dbReference type="Gene3D" id="1.20.1280.50">
    <property type="match status" value="1"/>
</dbReference>
<dbReference type="PANTHER" id="PTHR13318:SF95">
    <property type="entry name" value="F-BOX PROTEIN YLR352W"/>
    <property type="match status" value="1"/>
</dbReference>
<evidence type="ECO:0000259" key="1">
    <source>
        <dbReference type="PROSITE" id="PS50181"/>
    </source>
</evidence>
<dbReference type="SUPFAM" id="SSF81383">
    <property type="entry name" value="F-box domain"/>
    <property type="match status" value="1"/>
</dbReference>
<dbReference type="CDD" id="cd09917">
    <property type="entry name" value="F-box_SF"/>
    <property type="match status" value="1"/>
</dbReference>
<dbReference type="InterPro" id="IPR032675">
    <property type="entry name" value="LRR_dom_sf"/>
</dbReference>